<proteinExistence type="predicted"/>
<evidence type="ECO:0000259" key="1">
    <source>
        <dbReference type="PROSITE" id="PS50003"/>
    </source>
</evidence>
<keyword evidence="3" id="KW-1185">Reference proteome</keyword>
<organism evidence="2 3">
    <name type="scientific">Pelobates cultripes</name>
    <name type="common">Western spadefoot toad</name>
    <dbReference type="NCBI Taxonomy" id="61616"/>
    <lineage>
        <taxon>Eukaryota</taxon>
        <taxon>Metazoa</taxon>
        <taxon>Chordata</taxon>
        <taxon>Craniata</taxon>
        <taxon>Vertebrata</taxon>
        <taxon>Euteleostomi</taxon>
        <taxon>Amphibia</taxon>
        <taxon>Batrachia</taxon>
        <taxon>Anura</taxon>
        <taxon>Pelobatoidea</taxon>
        <taxon>Pelobatidae</taxon>
        <taxon>Pelobates</taxon>
    </lineage>
</organism>
<protein>
    <recommendedName>
        <fullName evidence="1">PH domain-containing protein</fullName>
    </recommendedName>
</protein>
<dbReference type="AlphaFoldDB" id="A0AAD1WJ48"/>
<dbReference type="CDD" id="cd00821">
    <property type="entry name" value="PH"/>
    <property type="match status" value="1"/>
</dbReference>
<dbReference type="Gene3D" id="2.30.29.30">
    <property type="entry name" value="Pleckstrin-homology domain (PH domain)/Phosphotyrosine-binding domain (PTB)"/>
    <property type="match status" value="1"/>
</dbReference>
<dbReference type="Pfam" id="PF00169">
    <property type="entry name" value="PH"/>
    <property type="match status" value="1"/>
</dbReference>
<dbReference type="EMBL" id="OW240918">
    <property type="protein sequence ID" value="CAH2307907.1"/>
    <property type="molecule type" value="Genomic_DNA"/>
</dbReference>
<feature type="domain" description="PH" evidence="1">
    <location>
        <begin position="8"/>
        <end position="110"/>
    </location>
</feature>
<accession>A0AAD1WJ48</accession>
<evidence type="ECO:0000313" key="2">
    <source>
        <dbReference type="EMBL" id="CAH2307907.1"/>
    </source>
</evidence>
<evidence type="ECO:0000313" key="3">
    <source>
        <dbReference type="Proteomes" id="UP001295444"/>
    </source>
</evidence>
<name>A0AAD1WJ48_PELCU</name>
<dbReference type="InterPro" id="IPR011993">
    <property type="entry name" value="PH-like_dom_sf"/>
</dbReference>
<dbReference type="InterPro" id="IPR001849">
    <property type="entry name" value="PH_domain"/>
</dbReference>
<reference evidence="2" key="1">
    <citation type="submission" date="2022-03" db="EMBL/GenBank/DDBJ databases">
        <authorList>
            <person name="Alioto T."/>
            <person name="Alioto T."/>
            <person name="Gomez Garrido J."/>
        </authorList>
    </citation>
    <scope>NUCLEOTIDE SEQUENCE</scope>
</reference>
<dbReference type="SMART" id="SM00233">
    <property type="entry name" value="PH"/>
    <property type="match status" value="1"/>
</dbReference>
<dbReference type="PROSITE" id="PS50003">
    <property type="entry name" value="PH_DOMAIN"/>
    <property type="match status" value="1"/>
</dbReference>
<gene>
    <name evidence="2" type="ORF">PECUL_23A047678</name>
</gene>
<sequence>MGTNQEPHVEISGILDKRRQNLKFQWRTYTFTLAGIKLSYYKVGGSCDKEVGELWGVIDMREVLSVCVASPIGSRYPIEVTLRSGKIILLASDSQFERSRWLKALQEKLVLSKRRRSSDGPLVREQFNFAQENREWTSKSNTSSVAESPTCDEEVDVLGDMDSFIDNTFNGITYNRQSQIIKNDIQTHIPNQGANFR</sequence>
<dbReference type="Proteomes" id="UP001295444">
    <property type="component" value="Chromosome 07"/>
</dbReference>
<dbReference type="SUPFAM" id="SSF50729">
    <property type="entry name" value="PH domain-like"/>
    <property type="match status" value="1"/>
</dbReference>